<reference evidence="1" key="1">
    <citation type="submission" date="2022-06" db="EMBL/GenBank/DDBJ databases">
        <title>Aeoliella straminimaris, a novel planctomycete from sediments.</title>
        <authorList>
            <person name="Vitorino I.R."/>
            <person name="Lage O.M."/>
        </authorList>
    </citation>
    <scope>NUCLEOTIDE SEQUENCE</scope>
    <source>
        <strain evidence="1">ICT_H6.2</strain>
    </source>
</reference>
<dbReference type="EMBL" id="JAMXLR010000092">
    <property type="protein sequence ID" value="MCO6047530.1"/>
    <property type="molecule type" value="Genomic_DNA"/>
</dbReference>
<evidence type="ECO:0000313" key="1">
    <source>
        <dbReference type="EMBL" id="MCO6047530.1"/>
    </source>
</evidence>
<organism evidence="1 2">
    <name type="scientific">Aeoliella straminimaris</name>
    <dbReference type="NCBI Taxonomy" id="2954799"/>
    <lineage>
        <taxon>Bacteria</taxon>
        <taxon>Pseudomonadati</taxon>
        <taxon>Planctomycetota</taxon>
        <taxon>Planctomycetia</taxon>
        <taxon>Pirellulales</taxon>
        <taxon>Lacipirellulaceae</taxon>
        <taxon>Aeoliella</taxon>
    </lineage>
</organism>
<sequence>MRGENLDLSSEGPRRLPAAPGARRFVGVHFACCDVYQRIYVNREQTAYVGHCPRCARRIRFEIGPGGTDTRMFQAS</sequence>
<name>A0A9X2JIW6_9BACT</name>
<dbReference type="RefSeq" id="WP_252855640.1">
    <property type="nucleotide sequence ID" value="NZ_JAMXLR010000092.1"/>
</dbReference>
<accession>A0A9X2JIW6</accession>
<evidence type="ECO:0000313" key="2">
    <source>
        <dbReference type="Proteomes" id="UP001155241"/>
    </source>
</evidence>
<comment type="caution">
    <text evidence="1">The sequence shown here is derived from an EMBL/GenBank/DDBJ whole genome shotgun (WGS) entry which is preliminary data.</text>
</comment>
<protein>
    <submittedName>
        <fullName evidence="1">Uncharacterized protein</fullName>
    </submittedName>
</protein>
<dbReference type="AlphaFoldDB" id="A0A9X2JIW6"/>
<proteinExistence type="predicted"/>
<gene>
    <name evidence="1" type="ORF">NG895_26805</name>
</gene>
<keyword evidence="2" id="KW-1185">Reference proteome</keyword>
<dbReference type="Proteomes" id="UP001155241">
    <property type="component" value="Unassembled WGS sequence"/>
</dbReference>